<dbReference type="AlphaFoldDB" id="A0AAI9TYH1"/>
<reference evidence="2" key="1">
    <citation type="submission" date="2016-11" db="EMBL/GenBank/DDBJ databases">
        <title>The genome sequence of Colletotrichum cuscutae.</title>
        <authorList>
            <person name="Baroncelli R."/>
        </authorList>
    </citation>
    <scope>NUCLEOTIDE SEQUENCE</scope>
    <source>
        <strain evidence="2">IMI 304802</strain>
    </source>
</reference>
<feature type="compositionally biased region" description="Basic residues" evidence="1">
    <location>
        <begin position="1"/>
        <end position="17"/>
    </location>
</feature>
<evidence type="ECO:0000256" key="1">
    <source>
        <dbReference type="SAM" id="MobiDB-lite"/>
    </source>
</evidence>
<feature type="compositionally biased region" description="Basic residues" evidence="1">
    <location>
        <begin position="85"/>
        <end position="97"/>
    </location>
</feature>
<feature type="region of interest" description="Disordered" evidence="1">
    <location>
        <begin position="29"/>
        <end position="61"/>
    </location>
</feature>
<accession>A0AAI9TYH1</accession>
<comment type="caution">
    <text evidence="2">The sequence shown here is derived from an EMBL/GenBank/DDBJ whole genome shotgun (WGS) entry which is preliminary data.</text>
</comment>
<sequence length="190" mass="21239">MGPSKRQIRNRRRRKPVGRQQEIRLHHVPVHGRLHQGLARPDQEHIRPPKPGRLGRIPRRKHAILLRRRHLLPRLRHRPLDGRLRPRLQRNGPRHRRGADPRLPLATGRLPLGDGPRPPRQGAPGPLGKRPVLQGPGHDEPDPHHRRPRGALAQVVFGAVGADAGGDPGGDCGCEEGVEDGCFRGFPCHV</sequence>
<evidence type="ECO:0000313" key="3">
    <source>
        <dbReference type="Proteomes" id="UP001239213"/>
    </source>
</evidence>
<dbReference type="Proteomes" id="UP001239213">
    <property type="component" value="Unassembled WGS sequence"/>
</dbReference>
<feature type="region of interest" description="Disordered" evidence="1">
    <location>
        <begin position="77"/>
        <end position="152"/>
    </location>
</feature>
<protein>
    <submittedName>
        <fullName evidence="2">Uncharacterized protein</fullName>
    </submittedName>
</protein>
<gene>
    <name evidence="2" type="ORF">CCUS01_11704</name>
</gene>
<keyword evidence="3" id="KW-1185">Reference proteome</keyword>
<dbReference type="EMBL" id="MPDP01000309">
    <property type="protein sequence ID" value="KAK1448296.1"/>
    <property type="molecule type" value="Genomic_DNA"/>
</dbReference>
<evidence type="ECO:0000313" key="2">
    <source>
        <dbReference type="EMBL" id="KAK1448296.1"/>
    </source>
</evidence>
<organism evidence="2 3">
    <name type="scientific">Colletotrichum cuscutae</name>
    <dbReference type="NCBI Taxonomy" id="1209917"/>
    <lineage>
        <taxon>Eukaryota</taxon>
        <taxon>Fungi</taxon>
        <taxon>Dikarya</taxon>
        <taxon>Ascomycota</taxon>
        <taxon>Pezizomycotina</taxon>
        <taxon>Sordariomycetes</taxon>
        <taxon>Hypocreomycetidae</taxon>
        <taxon>Glomerellales</taxon>
        <taxon>Glomerellaceae</taxon>
        <taxon>Colletotrichum</taxon>
        <taxon>Colletotrichum acutatum species complex</taxon>
    </lineage>
</organism>
<feature type="region of interest" description="Disordered" evidence="1">
    <location>
        <begin position="1"/>
        <end position="20"/>
    </location>
</feature>
<proteinExistence type="predicted"/>
<name>A0AAI9TYH1_9PEZI</name>